<reference evidence="2" key="2">
    <citation type="journal article" date="2021" name="PeerJ">
        <title>Extensive microbial diversity within the chicken gut microbiome revealed by metagenomics and culture.</title>
        <authorList>
            <person name="Gilroy R."/>
            <person name="Ravi A."/>
            <person name="Getino M."/>
            <person name="Pursley I."/>
            <person name="Horton D.L."/>
            <person name="Alikhan N.F."/>
            <person name="Baker D."/>
            <person name="Gharbi K."/>
            <person name="Hall N."/>
            <person name="Watson M."/>
            <person name="Adriaenssens E.M."/>
            <person name="Foster-Nyarko E."/>
            <person name="Jarju S."/>
            <person name="Secka A."/>
            <person name="Antonio M."/>
            <person name="Oren A."/>
            <person name="Chaudhuri R.R."/>
            <person name="La Ragione R."/>
            <person name="Hildebrand F."/>
            <person name="Pallen M.J."/>
        </authorList>
    </citation>
    <scope>NUCLEOTIDE SEQUENCE</scope>
    <source>
        <strain evidence="2">ChiHcec3-11533</strain>
    </source>
</reference>
<feature type="transmembrane region" description="Helical" evidence="1">
    <location>
        <begin position="405"/>
        <end position="424"/>
    </location>
</feature>
<name>A0A9D1IAA5_9FIRM</name>
<keyword evidence="1" id="KW-0812">Transmembrane</keyword>
<accession>A0A9D1IAA5</accession>
<evidence type="ECO:0008006" key="4">
    <source>
        <dbReference type="Google" id="ProtNLM"/>
    </source>
</evidence>
<dbReference type="EMBL" id="DVMU01000028">
    <property type="protein sequence ID" value="HIU33156.1"/>
    <property type="molecule type" value="Genomic_DNA"/>
</dbReference>
<dbReference type="Proteomes" id="UP000824072">
    <property type="component" value="Unassembled WGS sequence"/>
</dbReference>
<feature type="transmembrane region" description="Helical" evidence="1">
    <location>
        <begin position="64"/>
        <end position="87"/>
    </location>
</feature>
<evidence type="ECO:0000313" key="3">
    <source>
        <dbReference type="Proteomes" id="UP000824072"/>
    </source>
</evidence>
<gene>
    <name evidence="2" type="ORF">IAB02_01205</name>
</gene>
<keyword evidence="1" id="KW-1133">Transmembrane helix</keyword>
<feature type="transmembrane region" description="Helical" evidence="1">
    <location>
        <begin position="120"/>
        <end position="143"/>
    </location>
</feature>
<feature type="transmembrane region" description="Helical" evidence="1">
    <location>
        <begin position="250"/>
        <end position="273"/>
    </location>
</feature>
<evidence type="ECO:0000313" key="2">
    <source>
        <dbReference type="EMBL" id="HIU33156.1"/>
    </source>
</evidence>
<evidence type="ECO:0000256" key="1">
    <source>
        <dbReference type="SAM" id="Phobius"/>
    </source>
</evidence>
<comment type="caution">
    <text evidence="2">The sequence shown here is derived from an EMBL/GenBank/DDBJ whole genome shotgun (WGS) entry which is preliminary data.</text>
</comment>
<feature type="transmembrane region" description="Helical" evidence="1">
    <location>
        <begin position="472"/>
        <end position="490"/>
    </location>
</feature>
<feature type="transmembrane region" description="Helical" evidence="1">
    <location>
        <begin position="149"/>
        <end position="175"/>
    </location>
</feature>
<feature type="transmembrane region" description="Helical" evidence="1">
    <location>
        <begin position="31"/>
        <end position="52"/>
    </location>
</feature>
<feature type="transmembrane region" description="Helical" evidence="1">
    <location>
        <begin position="187"/>
        <end position="209"/>
    </location>
</feature>
<reference evidence="2" key="1">
    <citation type="submission" date="2020-10" db="EMBL/GenBank/DDBJ databases">
        <authorList>
            <person name="Gilroy R."/>
        </authorList>
    </citation>
    <scope>NUCLEOTIDE SEQUENCE</scope>
    <source>
        <strain evidence="2">ChiHcec3-11533</strain>
    </source>
</reference>
<keyword evidence="1" id="KW-0472">Membrane</keyword>
<dbReference type="AlphaFoldDB" id="A0A9D1IAA5"/>
<proteinExistence type="predicted"/>
<sequence length="533" mass="57332">MKKLCILLRLHRLELFGINRMMHTPGKRKRAWAVIALAALCGVGALGLIGLYEYFLALGLNALGMLGIFPEMLVSVAALTTLVTTVFKAPDALYKMRDFDLILSLPVSEKTVALARVIKIYSLNLLFTLGVLIPGGVLYGIFAKPDVQFYLAYALCMALSPMVPMVLGAIIGAALHLAGAGLKGAKYAGLALSFVALIGLMVGSFYLSFQSADAAMLTDMAGGIGRTLSRIYPLADLYHGAVVEADPAALAGYAAISLACFLLAAVAFGQGFVRLNTFLNARHQAGNFRIRAQKASPARRALLRREFARYFACNIYVLNTAFGLILAVLLSVALAIFWKKIFPVVFLYVGLGNPIAVLAAFGLALFVGMSCTTGVSVSLEGKNLWILKTLPVSPMDWMLAKIRMNLWLSIPCALIGSTIVALVIRPGLGAAIVLFALPISSAAFVAVFGLVVNLKVHRFDWVSEMRVVKQSLGAMLPVFLMMLVEMGGGYLAMEVSSMEHLLVPFCLIAALLLSTGILLFLLKSKAEKWARNL</sequence>
<feature type="transmembrane region" description="Helical" evidence="1">
    <location>
        <begin position="310"/>
        <end position="338"/>
    </location>
</feature>
<feature type="transmembrane region" description="Helical" evidence="1">
    <location>
        <begin position="502"/>
        <end position="522"/>
    </location>
</feature>
<organism evidence="2 3">
    <name type="scientific">Candidatus Pullichristensenella excrementigallinarum</name>
    <dbReference type="NCBI Taxonomy" id="2840907"/>
    <lineage>
        <taxon>Bacteria</taxon>
        <taxon>Bacillati</taxon>
        <taxon>Bacillota</taxon>
        <taxon>Clostridia</taxon>
        <taxon>Candidatus Pullichristensenella</taxon>
    </lineage>
</organism>
<protein>
    <recommendedName>
        <fullName evidence="4">ABC-2 type transport system permease protein</fullName>
    </recommendedName>
</protein>
<feature type="transmembrane region" description="Helical" evidence="1">
    <location>
        <begin position="430"/>
        <end position="452"/>
    </location>
</feature>